<dbReference type="STRING" id="108003.B1C78_11245"/>
<dbReference type="SUPFAM" id="SSF53474">
    <property type="entry name" value="alpha/beta-Hydrolases"/>
    <property type="match status" value="1"/>
</dbReference>
<name>A0A1V3NEL8_9GAMM</name>
<dbReference type="Proteomes" id="UP000189462">
    <property type="component" value="Unassembled WGS sequence"/>
</dbReference>
<dbReference type="InterPro" id="IPR022742">
    <property type="entry name" value="Hydrolase_4"/>
</dbReference>
<dbReference type="AlphaFoldDB" id="A0A1V3NEL8"/>
<evidence type="ECO:0000259" key="1">
    <source>
        <dbReference type="Pfam" id="PF12146"/>
    </source>
</evidence>
<comment type="caution">
    <text evidence="2">The sequence shown here is derived from an EMBL/GenBank/DDBJ whole genome shotgun (WGS) entry which is preliminary data.</text>
</comment>
<dbReference type="Pfam" id="PF12146">
    <property type="entry name" value="Hydrolase_4"/>
    <property type="match status" value="1"/>
</dbReference>
<proteinExistence type="predicted"/>
<gene>
    <name evidence="2" type="ORF">B1C78_11245</name>
</gene>
<dbReference type="Gene3D" id="3.40.50.1820">
    <property type="entry name" value="alpha/beta hydrolase"/>
    <property type="match status" value="1"/>
</dbReference>
<dbReference type="PRINTS" id="PR00111">
    <property type="entry name" value="ABHYDROLASE"/>
</dbReference>
<accession>A0A1V3NEL8</accession>
<evidence type="ECO:0000313" key="3">
    <source>
        <dbReference type="Proteomes" id="UP000189462"/>
    </source>
</evidence>
<dbReference type="PROSITE" id="PS51257">
    <property type="entry name" value="PROKAR_LIPOPROTEIN"/>
    <property type="match status" value="1"/>
</dbReference>
<reference evidence="2 3" key="1">
    <citation type="submission" date="2017-02" db="EMBL/GenBank/DDBJ databases">
        <title>Genomic diversity within the haloalkaliphilic genus Thioalkalivibrio.</title>
        <authorList>
            <person name="Ahn A.-C."/>
            <person name="Meier-Kolthoff J."/>
            <person name="Overmars L."/>
            <person name="Richter M."/>
            <person name="Woyke T."/>
            <person name="Sorokin D.Y."/>
            <person name="Muyzer G."/>
        </authorList>
    </citation>
    <scope>NUCLEOTIDE SEQUENCE [LARGE SCALE GENOMIC DNA]</scope>
    <source>
        <strain evidence="2 3">ALJD</strain>
    </source>
</reference>
<dbReference type="InterPro" id="IPR000073">
    <property type="entry name" value="AB_hydrolase_1"/>
</dbReference>
<protein>
    <submittedName>
        <fullName evidence="2">Lysophospholipase</fullName>
    </submittedName>
</protein>
<keyword evidence="3" id="KW-1185">Reference proteome</keyword>
<evidence type="ECO:0000313" key="2">
    <source>
        <dbReference type="EMBL" id="OOG23501.1"/>
    </source>
</evidence>
<sequence>MRWLVLVVVVMSAACTPVRVPPGEAVQRPILEADALVARDGARLPVSRWEADTPAARLVALHSFRDYRGAFDQLGPWFAARDVSVIAMDQRGFGDAPHPGLWAGSDALVDDLRDLIAVLRREDTDTPLFVLGESMGGSVAVALMGGEDPPPVDGIVLAAPGVREGIPVKPLWDGGLWLAERIMPRFAVTVREDYEGVLAPEAVQRFRHDPKVLRRIRADTYAGVVWLAETASLRAASVETPMLVLYGAGDRTIRRVAICHLVRHHATGAVDLRIREDWPHLLLHGPDRERVATEILAWMNGERHEGAVHRECADSGH</sequence>
<dbReference type="InterPro" id="IPR051044">
    <property type="entry name" value="MAG_DAG_Lipase"/>
</dbReference>
<feature type="domain" description="Serine aminopeptidase S33" evidence="1">
    <location>
        <begin position="53"/>
        <end position="286"/>
    </location>
</feature>
<organism evidence="2 3">
    <name type="scientific">Thioalkalivibrio denitrificans</name>
    <dbReference type="NCBI Taxonomy" id="108003"/>
    <lineage>
        <taxon>Bacteria</taxon>
        <taxon>Pseudomonadati</taxon>
        <taxon>Pseudomonadota</taxon>
        <taxon>Gammaproteobacteria</taxon>
        <taxon>Chromatiales</taxon>
        <taxon>Ectothiorhodospiraceae</taxon>
        <taxon>Thioalkalivibrio</taxon>
    </lineage>
</organism>
<dbReference type="EMBL" id="MVBK01000062">
    <property type="protein sequence ID" value="OOG23501.1"/>
    <property type="molecule type" value="Genomic_DNA"/>
</dbReference>
<dbReference type="InterPro" id="IPR029058">
    <property type="entry name" value="AB_hydrolase_fold"/>
</dbReference>
<dbReference type="PANTHER" id="PTHR11614">
    <property type="entry name" value="PHOSPHOLIPASE-RELATED"/>
    <property type="match status" value="1"/>
</dbReference>